<dbReference type="RefSeq" id="WP_097804551.1">
    <property type="nucleotide sequence ID" value="NZ_FXYH01000006.1"/>
</dbReference>
<proteinExistence type="predicted"/>
<dbReference type="OrthoDB" id="7778116at2"/>
<accession>A0A238KCK8</accession>
<dbReference type="EMBL" id="FXYH01000006">
    <property type="protein sequence ID" value="SMX40581.1"/>
    <property type="molecule type" value="Genomic_DNA"/>
</dbReference>
<evidence type="ECO:0000313" key="1">
    <source>
        <dbReference type="EMBL" id="SMX40581.1"/>
    </source>
</evidence>
<evidence type="ECO:0000313" key="2">
    <source>
        <dbReference type="Proteomes" id="UP000220836"/>
    </source>
</evidence>
<reference evidence="1 2" key="1">
    <citation type="submission" date="2017-05" db="EMBL/GenBank/DDBJ databases">
        <authorList>
            <person name="Song R."/>
            <person name="Chenine A.L."/>
            <person name="Ruprecht R.M."/>
        </authorList>
    </citation>
    <scope>NUCLEOTIDE SEQUENCE [LARGE SCALE GENOMIC DNA]</scope>
    <source>
        <strain evidence="1 2">CECT 8663</strain>
    </source>
</reference>
<protein>
    <submittedName>
        <fullName evidence="1">Uncharacterized protein</fullName>
    </submittedName>
</protein>
<organism evidence="1 2">
    <name type="scientific">Pelagimonas varians</name>
    <dbReference type="NCBI Taxonomy" id="696760"/>
    <lineage>
        <taxon>Bacteria</taxon>
        <taxon>Pseudomonadati</taxon>
        <taxon>Pseudomonadota</taxon>
        <taxon>Alphaproteobacteria</taxon>
        <taxon>Rhodobacterales</taxon>
        <taxon>Roseobacteraceae</taxon>
        <taxon>Pelagimonas</taxon>
    </lineage>
</organism>
<sequence length="195" mass="22052">MQSAVALTKEKPEAGRARVRRLLIRRLNDVGLQKRHGMKAEAHLDMLGRLEAKLAYMSEVNLNGLADLVIAKAENERWPKEVTILQFGNRLQLPPPRRVDYAVSVMRSAMGKQALAGGYHVELLDIARRWGPPPSKYEISQLQVRSIENVRKHDQVMARAQKNLASRDDQQWLAWYLGLKEECEAIMSEATGVAS</sequence>
<name>A0A238KCK8_9RHOB</name>
<keyword evidence="2" id="KW-1185">Reference proteome</keyword>
<dbReference type="AlphaFoldDB" id="A0A238KCK8"/>
<dbReference type="Proteomes" id="UP000220836">
    <property type="component" value="Unassembled WGS sequence"/>
</dbReference>
<gene>
    <name evidence="1" type="ORF">PEV8663_02049</name>
</gene>